<organism evidence="2">
    <name type="scientific">Zea mays</name>
    <name type="common">Maize</name>
    <dbReference type="NCBI Taxonomy" id="4577"/>
    <lineage>
        <taxon>Eukaryota</taxon>
        <taxon>Viridiplantae</taxon>
        <taxon>Streptophyta</taxon>
        <taxon>Embryophyta</taxon>
        <taxon>Tracheophyta</taxon>
        <taxon>Spermatophyta</taxon>
        <taxon>Magnoliopsida</taxon>
        <taxon>Liliopsida</taxon>
        <taxon>Poales</taxon>
        <taxon>Poaceae</taxon>
        <taxon>PACMAD clade</taxon>
        <taxon>Panicoideae</taxon>
        <taxon>Andropogonodae</taxon>
        <taxon>Andropogoneae</taxon>
        <taxon>Tripsacinae</taxon>
        <taxon>Zea</taxon>
    </lineage>
</organism>
<reference evidence="2" key="1">
    <citation type="journal article" date="2009" name="Plant Mol. Biol.">
        <title>Insights into corn genes derived from large-scale cDNA sequencing.</title>
        <authorList>
            <person name="Alexandrov N.N."/>
            <person name="Brover V.V."/>
            <person name="Freidin S."/>
            <person name="Troukhan M.E."/>
            <person name="Tatarinova T.V."/>
            <person name="Zhang H."/>
            <person name="Swaller T.J."/>
            <person name="Lu Y.P."/>
            <person name="Bouck J."/>
            <person name="Flavell R.B."/>
            <person name="Feldmann K.A."/>
        </authorList>
    </citation>
    <scope>NUCLEOTIDE SEQUENCE</scope>
</reference>
<accession>B6SQC2</accession>
<evidence type="ECO:0000256" key="1">
    <source>
        <dbReference type="SAM" id="MobiDB-lite"/>
    </source>
</evidence>
<dbReference type="RefSeq" id="NP_001142843.1">
    <property type="nucleotide sequence ID" value="NM_001149371.1"/>
</dbReference>
<feature type="compositionally biased region" description="Low complexity" evidence="1">
    <location>
        <begin position="32"/>
        <end position="50"/>
    </location>
</feature>
<protein>
    <submittedName>
        <fullName evidence="2">Uncharacterized protein</fullName>
    </submittedName>
</protein>
<dbReference type="KEGG" id="zma:100275235"/>
<proteinExistence type="evidence at transcript level"/>
<dbReference type="AlphaFoldDB" id="B6SQC2"/>
<evidence type="ECO:0000313" key="2">
    <source>
        <dbReference type="EMBL" id="ACG27055.1"/>
    </source>
</evidence>
<name>B6SQC2_MAIZE</name>
<dbReference type="EMBL" id="EU954937">
    <property type="protein sequence ID" value="ACG27055.1"/>
    <property type="molecule type" value="mRNA"/>
</dbReference>
<feature type="region of interest" description="Disordered" evidence="1">
    <location>
        <begin position="25"/>
        <end position="50"/>
    </location>
</feature>
<sequence length="298" mass="32011">MESSRALPAGKQNLQPSALPVLLLGVSPAPRPAGSQRPSAAPSPRALDAPAARPAPMAPFLLGSMVWPSSNLFSLFPVRAQGQKLHGRRAPFLQAAAPSMAPFLPASALIPPCAAPLFFYLLPAPRNSSSEQRTSCCPWRAANVELSSTSPHGCELLSLAARLPLPWKPAASSPLPNRCLFFPPPAASCELHSSMATSLSLLRLLPKDSTNPLLLHRSSISASLAACMPPARCIAQPHCRCSLSVNAAPLFSPLAQRPRRLHALPVPCFIKRSEQHAVDTRRLFAVFAQPRRRRRSPR</sequence>
<dbReference type="GeneID" id="100275235"/>